<dbReference type="AlphaFoldDB" id="A0A8S4PXK7"/>
<comment type="subcellular location">
    <subcellularLocation>
        <location evidence="1">Membrane</location>
        <topology evidence="1">Multi-pass membrane protein</topology>
    </subcellularLocation>
</comment>
<feature type="transmembrane region" description="Helical" evidence="5">
    <location>
        <begin position="328"/>
        <end position="350"/>
    </location>
</feature>
<feature type="transmembrane region" description="Helical" evidence="5">
    <location>
        <begin position="448"/>
        <end position="465"/>
    </location>
</feature>
<evidence type="ECO:0000256" key="2">
    <source>
        <dbReference type="ARBA" id="ARBA00022692"/>
    </source>
</evidence>
<evidence type="ECO:0000256" key="3">
    <source>
        <dbReference type="ARBA" id="ARBA00022989"/>
    </source>
</evidence>
<dbReference type="EMBL" id="CAIIXF020000010">
    <property type="protein sequence ID" value="CAH1798030.1"/>
    <property type="molecule type" value="Genomic_DNA"/>
</dbReference>
<dbReference type="PANTHER" id="PTHR24064">
    <property type="entry name" value="SOLUTE CARRIER FAMILY 22 MEMBER"/>
    <property type="match status" value="1"/>
</dbReference>
<comment type="caution">
    <text evidence="7">The sequence shown here is derived from an EMBL/GenBank/DDBJ whole genome shotgun (WGS) entry which is preliminary data.</text>
</comment>
<evidence type="ECO:0000256" key="1">
    <source>
        <dbReference type="ARBA" id="ARBA00004141"/>
    </source>
</evidence>
<proteinExistence type="predicted"/>
<keyword evidence="2 5" id="KW-0812">Transmembrane</keyword>
<keyword evidence="4 5" id="KW-0472">Membrane</keyword>
<feature type="domain" description="Major facilitator superfamily (MFS) profile" evidence="6">
    <location>
        <begin position="39"/>
        <end position="470"/>
    </location>
</feature>
<dbReference type="PROSITE" id="PS50850">
    <property type="entry name" value="MFS"/>
    <property type="match status" value="1"/>
</dbReference>
<accession>A0A8S4PXK7</accession>
<evidence type="ECO:0000313" key="7">
    <source>
        <dbReference type="EMBL" id="CAH1798030.1"/>
    </source>
</evidence>
<keyword evidence="8" id="KW-1185">Reference proteome</keyword>
<dbReference type="InterPro" id="IPR020846">
    <property type="entry name" value="MFS_dom"/>
</dbReference>
<dbReference type="GO" id="GO:0022857">
    <property type="term" value="F:transmembrane transporter activity"/>
    <property type="evidence" value="ECO:0007669"/>
    <property type="project" value="InterPro"/>
</dbReference>
<feature type="transmembrane region" description="Helical" evidence="5">
    <location>
        <begin position="382"/>
        <end position="405"/>
    </location>
</feature>
<protein>
    <recommendedName>
        <fullName evidence="6">Major facilitator superfamily (MFS) profile domain-containing protein</fullName>
    </recommendedName>
</protein>
<dbReference type="InterPro" id="IPR005828">
    <property type="entry name" value="MFS_sugar_transport-like"/>
</dbReference>
<feature type="transmembrane region" description="Helical" evidence="5">
    <location>
        <begin position="357"/>
        <end position="376"/>
    </location>
</feature>
<sequence>MEIDAVFKEIGEFGPFQLKVFLSLGLVQIPLAFQQMQNVFVGADQEFYCKTFDGELVKGCLVENNGDSIKKCSSYIYNSSFSSTVSQWDLVCNHAYLKDVVQSVFMFGLLIGALTIAPLSDTYGRLKILHPSMMIQFIAGLCSSFAPTYAYFVFLRFLVGVSNGALIVIFTLLMEHIGAPWRGFCSTLYSVFFALGIALFALMANYVRDWRILSALSALTLVPFVVQLYWLLPESPRWLLNIGRVSAAERILKGIALKNGRPSTIEIKLKNPERSKEQETPEKKESVLLLFTHRAARCMTLIQLYSWFAVSAVYFGLTLNAGSLGGNMYINIALSGLVEIPAYLVTIYTLDSFGRKLSLCCVSLIGGVSCMAILFTPPEFTYRITLLALGGKITISSAYSVLFLYSSELCPTVVRNAGLGLYSVFSRIGGIAVPLIISLGTIYPNSQFAIFGALSFTVGILNFMLPETLNQPLPETFDDLYKKTSHKQRKNA</sequence>
<dbReference type="Pfam" id="PF00083">
    <property type="entry name" value="Sugar_tr"/>
    <property type="match status" value="1"/>
</dbReference>
<feature type="transmembrane region" description="Helical" evidence="5">
    <location>
        <begin position="417"/>
        <end position="442"/>
    </location>
</feature>
<dbReference type="PROSITE" id="PS00216">
    <property type="entry name" value="SUGAR_TRANSPORT_1"/>
    <property type="match status" value="1"/>
</dbReference>
<evidence type="ECO:0000256" key="5">
    <source>
        <dbReference type="SAM" id="Phobius"/>
    </source>
</evidence>
<reference evidence="7" key="1">
    <citation type="submission" date="2022-03" db="EMBL/GenBank/DDBJ databases">
        <authorList>
            <person name="Martin C."/>
        </authorList>
    </citation>
    <scope>NUCLEOTIDE SEQUENCE</scope>
</reference>
<keyword evidence="3 5" id="KW-1133">Transmembrane helix</keyword>
<evidence type="ECO:0000256" key="4">
    <source>
        <dbReference type="ARBA" id="ARBA00023136"/>
    </source>
</evidence>
<feature type="transmembrane region" description="Helical" evidence="5">
    <location>
        <begin position="152"/>
        <end position="174"/>
    </location>
</feature>
<feature type="transmembrane region" description="Helical" evidence="5">
    <location>
        <begin position="100"/>
        <end position="119"/>
    </location>
</feature>
<gene>
    <name evidence="7" type="ORF">OFUS_LOCUS22227</name>
</gene>
<dbReference type="Proteomes" id="UP000749559">
    <property type="component" value="Unassembled WGS sequence"/>
</dbReference>
<evidence type="ECO:0000259" key="6">
    <source>
        <dbReference type="PROSITE" id="PS50850"/>
    </source>
</evidence>
<organism evidence="7 8">
    <name type="scientific">Owenia fusiformis</name>
    <name type="common">Polychaete worm</name>
    <dbReference type="NCBI Taxonomy" id="6347"/>
    <lineage>
        <taxon>Eukaryota</taxon>
        <taxon>Metazoa</taxon>
        <taxon>Spiralia</taxon>
        <taxon>Lophotrochozoa</taxon>
        <taxon>Annelida</taxon>
        <taxon>Polychaeta</taxon>
        <taxon>Sedentaria</taxon>
        <taxon>Canalipalpata</taxon>
        <taxon>Sabellida</taxon>
        <taxon>Oweniida</taxon>
        <taxon>Oweniidae</taxon>
        <taxon>Owenia</taxon>
    </lineage>
</organism>
<dbReference type="InterPro" id="IPR005829">
    <property type="entry name" value="Sugar_transporter_CS"/>
</dbReference>
<dbReference type="Gene3D" id="1.20.1250.20">
    <property type="entry name" value="MFS general substrate transporter like domains"/>
    <property type="match status" value="1"/>
</dbReference>
<dbReference type="SUPFAM" id="SSF103473">
    <property type="entry name" value="MFS general substrate transporter"/>
    <property type="match status" value="1"/>
</dbReference>
<feature type="transmembrane region" description="Helical" evidence="5">
    <location>
        <begin position="186"/>
        <end position="206"/>
    </location>
</feature>
<feature type="transmembrane region" description="Helical" evidence="5">
    <location>
        <begin position="212"/>
        <end position="232"/>
    </location>
</feature>
<dbReference type="GO" id="GO:0016020">
    <property type="term" value="C:membrane"/>
    <property type="evidence" value="ECO:0007669"/>
    <property type="project" value="UniProtKB-SubCell"/>
</dbReference>
<evidence type="ECO:0000313" key="8">
    <source>
        <dbReference type="Proteomes" id="UP000749559"/>
    </source>
</evidence>
<feature type="transmembrane region" description="Helical" evidence="5">
    <location>
        <begin position="128"/>
        <end position="146"/>
    </location>
</feature>
<feature type="transmembrane region" description="Helical" evidence="5">
    <location>
        <begin position="304"/>
        <end position="322"/>
    </location>
</feature>
<dbReference type="InterPro" id="IPR036259">
    <property type="entry name" value="MFS_trans_sf"/>
</dbReference>
<dbReference type="OrthoDB" id="5141738at2759"/>
<name>A0A8S4PXK7_OWEFU</name>
<dbReference type="CDD" id="cd17317">
    <property type="entry name" value="MFS_SLC22"/>
    <property type="match status" value="1"/>
</dbReference>